<evidence type="ECO:0000256" key="4">
    <source>
        <dbReference type="ARBA" id="ARBA00022714"/>
    </source>
</evidence>
<evidence type="ECO:0000256" key="10">
    <source>
        <dbReference type="ARBA" id="ARBA00034078"/>
    </source>
</evidence>
<evidence type="ECO:0000259" key="13">
    <source>
        <dbReference type="PROSITE" id="PS51384"/>
    </source>
</evidence>
<dbReference type="InterPro" id="IPR050353">
    <property type="entry name" value="PyrK_electron_transfer"/>
</dbReference>
<accession>A0A438AFB1</accession>
<dbReference type="PIRSF" id="PIRSF006816">
    <property type="entry name" value="Cyc3_hyd_g"/>
    <property type="match status" value="1"/>
</dbReference>
<keyword evidence="3 11" id="KW-0285">Flavoprotein</keyword>
<evidence type="ECO:0000256" key="9">
    <source>
        <dbReference type="ARBA" id="ARBA00023014"/>
    </source>
</evidence>
<evidence type="ECO:0000256" key="11">
    <source>
        <dbReference type="PIRSR" id="PIRSR006816-1"/>
    </source>
</evidence>
<dbReference type="PANTHER" id="PTHR43513">
    <property type="entry name" value="DIHYDROOROTATE DEHYDROGENASE B (NAD(+)), ELECTRON TRANSFER SUBUNIT"/>
    <property type="match status" value="1"/>
</dbReference>
<dbReference type="InterPro" id="IPR008333">
    <property type="entry name" value="Cbr1-like_FAD-bd_dom"/>
</dbReference>
<keyword evidence="5 12" id="KW-0479">Metal-binding</keyword>
<dbReference type="GO" id="GO:0046872">
    <property type="term" value="F:metal ion binding"/>
    <property type="evidence" value="ECO:0007669"/>
    <property type="project" value="UniProtKB-KW"/>
</dbReference>
<comment type="similarity">
    <text evidence="1">Belongs to the PyrK family.</text>
</comment>
<dbReference type="AlphaFoldDB" id="A0A438AFB1"/>
<feature type="binding site" evidence="12">
    <location>
        <position position="253"/>
    </location>
    <ligand>
        <name>[2Fe-2S] cluster</name>
        <dbReference type="ChEBI" id="CHEBI:190135"/>
    </ligand>
</feature>
<keyword evidence="2" id="KW-0813">Transport</keyword>
<dbReference type="Pfam" id="PF10418">
    <property type="entry name" value="DHODB_Fe-S_bind"/>
    <property type="match status" value="1"/>
</dbReference>
<evidence type="ECO:0000256" key="1">
    <source>
        <dbReference type="ARBA" id="ARBA00006422"/>
    </source>
</evidence>
<organism evidence="14 15">
    <name type="scientific">Mesobaculum littorinae</name>
    <dbReference type="NCBI Taxonomy" id="2486419"/>
    <lineage>
        <taxon>Bacteria</taxon>
        <taxon>Pseudomonadati</taxon>
        <taxon>Pseudomonadota</taxon>
        <taxon>Alphaproteobacteria</taxon>
        <taxon>Rhodobacterales</taxon>
        <taxon>Roseobacteraceae</taxon>
        <taxon>Mesobaculum</taxon>
    </lineage>
</organism>
<evidence type="ECO:0000256" key="3">
    <source>
        <dbReference type="ARBA" id="ARBA00022630"/>
    </source>
</evidence>
<dbReference type="Gene3D" id="3.40.50.80">
    <property type="entry name" value="Nucleotide-binding domain of ferredoxin-NADP reductase (FNR) module"/>
    <property type="match status" value="1"/>
</dbReference>
<feature type="binding site" evidence="11">
    <location>
        <begin position="58"/>
        <end position="61"/>
    </location>
    <ligand>
        <name>FAD</name>
        <dbReference type="ChEBI" id="CHEBI:57692"/>
    </ligand>
</feature>
<dbReference type="GO" id="GO:0051537">
    <property type="term" value="F:2 iron, 2 sulfur cluster binding"/>
    <property type="evidence" value="ECO:0007669"/>
    <property type="project" value="UniProtKB-KW"/>
</dbReference>
<dbReference type="SUPFAM" id="SSF52343">
    <property type="entry name" value="Ferredoxin reductase-like, C-terminal NADP-linked domain"/>
    <property type="match status" value="1"/>
</dbReference>
<sequence>MTPKVHEALVEVVSNDAANADYRLLHLAAPDHILDCKPGQFFQILCPETGAERPFLRRPMSIYGWDRAQGRLSFLYKVSGAGTRALAGLRPGDRIDVLGPLGRGFTLAPDWRRLLVLARGVGLATLAPLAAEAQRRGLALTAICSARTPELALSLDRFRAHGAEVRLVTDSDGTSDPARVRALIEDEIAGPGVDAVFTCGSRRLTSLLQEIAARHGLPGQIAMEQQMACGLGMCQCCVRPFRRDGRIVHDRVCREGPVFPLAEAIPEAAA</sequence>
<comment type="caution">
    <text evidence="14">The sequence shown here is derived from an EMBL/GenBank/DDBJ whole genome shotgun (WGS) entry which is preliminary data.</text>
</comment>
<feature type="binding site" evidence="12">
    <location>
        <position position="234"/>
    </location>
    <ligand>
        <name>[2Fe-2S] cluster</name>
        <dbReference type="ChEBI" id="CHEBI:190135"/>
    </ligand>
</feature>
<dbReference type="InterPro" id="IPR017927">
    <property type="entry name" value="FAD-bd_FR_type"/>
</dbReference>
<reference evidence="14 15" key="1">
    <citation type="submission" date="2018-11" db="EMBL/GenBank/DDBJ databases">
        <title>Mesobaculum littorinae gen. nov., sp. nov., isolated from Littorina scabra that represents a novel genus of the order Rhodobacteraceae.</title>
        <authorList>
            <person name="Li F."/>
        </authorList>
    </citation>
    <scope>NUCLEOTIDE SEQUENCE [LARGE SCALE GENOMIC DNA]</scope>
    <source>
        <strain evidence="14 15">M0103</strain>
    </source>
</reference>
<proteinExistence type="inferred from homology"/>
<dbReference type="PANTHER" id="PTHR43513:SF3">
    <property type="entry name" value="DIHYDROOROTATE DEHYDROGENASE B (NAD(+)), ELECTRON TRANSFER SUBUNIT-RELATED"/>
    <property type="match status" value="1"/>
</dbReference>
<dbReference type="CDD" id="cd06218">
    <property type="entry name" value="DHOD_e_trans"/>
    <property type="match status" value="1"/>
</dbReference>
<evidence type="ECO:0000256" key="8">
    <source>
        <dbReference type="ARBA" id="ARBA00023004"/>
    </source>
</evidence>
<dbReference type="Proteomes" id="UP000285908">
    <property type="component" value="Unassembled WGS sequence"/>
</dbReference>
<gene>
    <name evidence="14" type="ORF">EKE94_12585</name>
</gene>
<keyword evidence="8 12" id="KW-0408">Iron</keyword>
<evidence type="ECO:0000313" key="14">
    <source>
        <dbReference type="EMBL" id="RVV97391.1"/>
    </source>
</evidence>
<dbReference type="EMBL" id="RQXX01000004">
    <property type="protein sequence ID" value="RVV97391.1"/>
    <property type="molecule type" value="Genomic_DNA"/>
</dbReference>
<evidence type="ECO:0000256" key="2">
    <source>
        <dbReference type="ARBA" id="ARBA00022448"/>
    </source>
</evidence>
<dbReference type="Gene3D" id="2.10.240.10">
    <property type="entry name" value="Dihydroorotate dehydrogenase, electron transfer subunit"/>
    <property type="match status" value="1"/>
</dbReference>
<comment type="cofactor">
    <cofactor evidence="11">
        <name>FAD</name>
        <dbReference type="ChEBI" id="CHEBI:57692"/>
    </cofactor>
    <text evidence="11">Binds 1 FAD per subunit.</text>
</comment>
<keyword evidence="6 11" id="KW-0274">FAD</keyword>
<dbReference type="InterPro" id="IPR037117">
    <property type="entry name" value="Dihydroorotate_DH_ele_sf"/>
</dbReference>
<keyword evidence="4 12" id="KW-0001">2Fe-2S</keyword>
<evidence type="ECO:0000256" key="6">
    <source>
        <dbReference type="ARBA" id="ARBA00022827"/>
    </source>
</evidence>
<dbReference type="Pfam" id="PF00970">
    <property type="entry name" value="FAD_binding_6"/>
    <property type="match status" value="1"/>
</dbReference>
<evidence type="ECO:0000256" key="7">
    <source>
        <dbReference type="ARBA" id="ARBA00022982"/>
    </source>
</evidence>
<comment type="cofactor">
    <cofactor evidence="10">
        <name>[2Fe-2S] cluster</name>
        <dbReference type="ChEBI" id="CHEBI:190135"/>
    </cofactor>
</comment>
<protein>
    <submittedName>
        <fullName evidence="14">Dihydroorotate dehydrogenase electron transfer subunit</fullName>
    </submittedName>
</protein>
<keyword evidence="15" id="KW-1185">Reference proteome</keyword>
<dbReference type="OrthoDB" id="9806195at2"/>
<dbReference type="GO" id="GO:0006221">
    <property type="term" value="P:pyrimidine nucleotide biosynthetic process"/>
    <property type="evidence" value="ECO:0007669"/>
    <property type="project" value="InterPro"/>
</dbReference>
<dbReference type="RefSeq" id="WP_127906987.1">
    <property type="nucleotide sequence ID" value="NZ_RQXX01000004.1"/>
</dbReference>
<dbReference type="GO" id="GO:0050660">
    <property type="term" value="F:flavin adenine dinucleotide binding"/>
    <property type="evidence" value="ECO:0007669"/>
    <property type="project" value="InterPro"/>
</dbReference>
<dbReference type="Gene3D" id="2.40.30.10">
    <property type="entry name" value="Translation factors"/>
    <property type="match status" value="1"/>
</dbReference>
<dbReference type="PROSITE" id="PS51384">
    <property type="entry name" value="FAD_FR"/>
    <property type="match status" value="1"/>
</dbReference>
<dbReference type="GO" id="GO:0016491">
    <property type="term" value="F:oxidoreductase activity"/>
    <property type="evidence" value="ECO:0007669"/>
    <property type="project" value="InterPro"/>
</dbReference>
<feature type="binding site" evidence="12">
    <location>
        <position position="229"/>
    </location>
    <ligand>
        <name>[2Fe-2S] cluster</name>
        <dbReference type="ChEBI" id="CHEBI:190135"/>
    </ligand>
</feature>
<dbReference type="InterPro" id="IPR039261">
    <property type="entry name" value="FNR_nucleotide-bd"/>
</dbReference>
<feature type="domain" description="FAD-binding FR-type" evidence="13">
    <location>
        <begin position="5"/>
        <end position="107"/>
    </location>
</feature>
<dbReference type="InterPro" id="IPR012165">
    <property type="entry name" value="Cyt_c3_hydrogenase_gsu"/>
</dbReference>
<dbReference type="InterPro" id="IPR019480">
    <property type="entry name" value="Dihydroorotate_DH_Fe-S-bd"/>
</dbReference>
<evidence type="ECO:0000256" key="5">
    <source>
        <dbReference type="ARBA" id="ARBA00022723"/>
    </source>
</evidence>
<comment type="cofactor">
    <cofactor evidence="12">
        <name>[2Fe-2S] cluster</name>
        <dbReference type="ChEBI" id="CHEBI:190135"/>
    </cofactor>
    <text evidence="12">Binds 1 [2Fe-2S] cluster per subunit.</text>
</comment>
<evidence type="ECO:0000256" key="12">
    <source>
        <dbReference type="PIRSR" id="PIRSR006816-2"/>
    </source>
</evidence>
<dbReference type="InterPro" id="IPR017938">
    <property type="entry name" value="Riboflavin_synthase-like_b-brl"/>
</dbReference>
<keyword evidence="9 12" id="KW-0411">Iron-sulfur</keyword>
<evidence type="ECO:0000313" key="15">
    <source>
        <dbReference type="Proteomes" id="UP000285908"/>
    </source>
</evidence>
<dbReference type="SUPFAM" id="SSF63380">
    <property type="entry name" value="Riboflavin synthase domain-like"/>
    <property type="match status" value="1"/>
</dbReference>
<feature type="binding site" evidence="12">
    <location>
        <position position="237"/>
    </location>
    <ligand>
        <name>[2Fe-2S] cluster</name>
        <dbReference type="ChEBI" id="CHEBI:190135"/>
    </ligand>
</feature>
<keyword evidence="7" id="KW-0249">Electron transport</keyword>
<feature type="binding site" evidence="11">
    <location>
        <begin position="82"/>
        <end position="83"/>
    </location>
    <ligand>
        <name>FAD</name>
        <dbReference type="ChEBI" id="CHEBI:57692"/>
    </ligand>
</feature>
<name>A0A438AFB1_9RHOB</name>